<keyword evidence="2" id="KW-1185">Reference proteome</keyword>
<comment type="caution">
    <text evidence="1">The sequence shown here is derived from an EMBL/GenBank/DDBJ whole genome shotgun (WGS) entry which is preliminary data.</text>
</comment>
<name>A0A4Z2G870_9TELE</name>
<protein>
    <submittedName>
        <fullName evidence="1">Uncharacterized protein</fullName>
    </submittedName>
</protein>
<gene>
    <name evidence="1" type="ORF">EYF80_040651</name>
</gene>
<accession>A0A4Z2G870</accession>
<evidence type="ECO:0000313" key="1">
    <source>
        <dbReference type="EMBL" id="TNN49153.1"/>
    </source>
</evidence>
<dbReference type="AlphaFoldDB" id="A0A4Z2G870"/>
<dbReference type="Proteomes" id="UP000314294">
    <property type="component" value="Unassembled WGS sequence"/>
</dbReference>
<sequence length="63" mass="7269">MTRADGELCRQAGRARKLIWMKTRRGYKASQLTGRPAKYVQINSVTLHPRPLVTEHDERIIGH</sequence>
<organism evidence="1 2">
    <name type="scientific">Liparis tanakae</name>
    <name type="common">Tanaka's snailfish</name>
    <dbReference type="NCBI Taxonomy" id="230148"/>
    <lineage>
        <taxon>Eukaryota</taxon>
        <taxon>Metazoa</taxon>
        <taxon>Chordata</taxon>
        <taxon>Craniata</taxon>
        <taxon>Vertebrata</taxon>
        <taxon>Euteleostomi</taxon>
        <taxon>Actinopterygii</taxon>
        <taxon>Neopterygii</taxon>
        <taxon>Teleostei</taxon>
        <taxon>Neoteleostei</taxon>
        <taxon>Acanthomorphata</taxon>
        <taxon>Eupercaria</taxon>
        <taxon>Perciformes</taxon>
        <taxon>Cottioidei</taxon>
        <taxon>Cottales</taxon>
        <taxon>Liparidae</taxon>
        <taxon>Liparis</taxon>
    </lineage>
</organism>
<dbReference type="EMBL" id="SRLO01000667">
    <property type="protein sequence ID" value="TNN49153.1"/>
    <property type="molecule type" value="Genomic_DNA"/>
</dbReference>
<evidence type="ECO:0000313" key="2">
    <source>
        <dbReference type="Proteomes" id="UP000314294"/>
    </source>
</evidence>
<reference evidence="1 2" key="1">
    <citation type="submission" date="2019-03" db="EMBL/GenBank/DDBJ databases">
        <title>First draft genome of Liparis tanakae, snailfish: a comprehensive survey of snailfish specific genes.</title>
        <authorList>
            <person name="Kim W."/>
            <person name="Song I."/>
            <person name="Jeong J.-H."/>
            <person name="Kim D."/>
            <person name="Kim S."/>
            <person name="Ryu S."/>
            <person name="Song J.Y."/>
            <person name="Lee S.K."/>
        </authorList>
    </citation>
    <scope>NUCLEOTIDE SEQUENCE [LARGE SCALE GENOMIC DNA]</scope>
    <source>
        <tissue evidence="1">Muscle</tissue>
    </source>
</reference>
<proteinExistence type="predicted"/>